<sequence length="99" mass="11395">MALTLVASWTITSVYFITKQSAVIYIPLGKMVFYYLQSHKSQYRRLAAAMNDLCHASYWCSDNVNHKPLSDRNKSHVYEFLVDWFVCSCLCSNVSDIAD</sequence>
<dbReference type="EMBL" id="CP111015">
    <property type="protein sequence ID" value="WAR01444.1"/>
    <property type="molecule type" value="Genomic_DNA"/>
</dbReference>
<protein>
    <submittedName>
        <fullName evidence="1">Uncharacterized protein</fullName>
    </submittedName>
</protein>
<evidence type="ECO:0000313" key="1">
    <source>
        <dbReference type="EMBL" id="WAR01444.1"/>
    </source>
</evidence>
<dbReference type="Proteomes" id="UP001164746">
    <property type="component" value="Chromosome 4"/>
</dbReference>
<accession>A0ABY7DZ60</accession>
<proteinExistence type="predicted"/>
<organism evidence="1 2">
    <name type="scientific">Mya arenaria</name>
    <name type="common">Soft-shell clam</name>
    <dbReference type="NCBI Taxonomy" id="6604"/>
    <lineage>
        <taxon>Eukaryota</taxon>
        <taxon>Metazoa</taxon>
        <taxon>Spiralia</taxon>
        <taxon>Lophotrochozoa</taxon>
        <taxon>Mollusca</taxon>
        <taxon>Bivalvia</taxon>
        <taxon>Autobranchia</taxon>
        <taxon>Heteroconchia</taxon>
        <taxon>Euheterodonta</taxon>
        <taxon>Imparidentia</taxon>
        <taxon>Neoheterodontei</taxon>
        <taxon>Myida</taxon>
        <taxon>Myoidea</taxon>
        <taxon>Myidae</taxon>
        <taxon>Mya</taxon>
    </lineage>
</organism>
<gene>
    <name evidence="1" type="ORF">MAR_008002</name>
</gene>
<name>A0ABY7DZ60_MYAAR</name>
<reference evidence="1" key="1">
    <citation type="submission" date="2022-11" db="EMBL/GenBank/DDBJ databases">
        <title>Centuries of genome instability and evolution in soft-shell clam transmissible cancer (bioRxiv).</title>
        <authorList>
            <person name="Hart S.F.M."/>
            <person name="Yonemitsu M.A."/>
            <person name="Giersch R.M."/>
            <person name="Beal B.F."/>
            <person name="Arriagada G."/>
            <person name="Davis B.W."/>
            <person name="Ostrander E.A."/>
            <person name="Goff S.P."/>
            <person name="Metzger M.J."/>
        </authorList>
    </citation>
    <scope>NUCLEOTIDE SEQUENCE</scope>
    <source>
        <strain evidence="1">MELC-2E11</strain>
        <tissue evidence="1">Siphon/mantle</tissue>
    </source>
</reference>
<evidence type="ECO:0000313" key="2">
    <source>
        <dbReference type="Proteomes" id="UP001164746"/>
    </source>
</evidence>
<keyword evidence="2" id="KW-1185">Reference proteome</keyword>